<dbReference type="EMBL" id="NEVH01005277">
    <property type="protein sequence ID" value="PNF39138.1"/>
    <property type="molecule type" value="Genomic_DNA"/>
</dbReference>
<proteinExistence type="predicted"/>
<evidence type="ECO:0008006" key="3">
    <source>
        <dbReference type="Google" id="ProtNLM"/>
    </source>
</evidence>
<dbReference type="GO" id="GO:0003676">
    <property type="term" value="F:nucleic acid binding"/>
    <property type="evidence" value="ECO:0007669"/>
    <property type="project" value="InterPro"/>
</dbReference>
<gene>
    <name evidence="1" type="ORF">B7P43_G01320</name>
</gene>
<evidence type="ECO:0000313" key="2">
    <source>
        <dbReference type="Proteomes" id="UP000235965"/>
    </source>
</evidence>
<dbReference type="PANTHER" id="PTHR47326">
    <property type="entry name" value="TRANSPOSABLE ELEMENT TC3 TRANSPOSASE-LIKE PROTEIN"/>
    <property type="match status" value="1"/>
</dbReference>
<dbReference type="Proteomes" id="UP000235965">
    <property type="component" value="Unassembled WGS sequence"/>
</dbReference>
<name>A0A2J7RE95_9NEOP</name>
<reference evidence="1 2" key="1">
    <citation type="submission" date="2017-12" db="EMBL/GenBank/DDBJ databases">
        <title>Hemimetabolous genomes reveal molecular basis of termite eusociality.</title>
        <authorList>
            <person name="Harrison M.C."/>
            <person name="Jongepier E."/>
            <person name="Robertson H.M."/>
            <person name="Arning N."/>
            <person name="Bitard-Feildel T."/>
            <person name="Chao H."/>
            <person name="Childers C.P."/>
            <person name="Dinh H."/>
            <person name="Doddapaneni H."/>
            <person name="Dugan S."/>
            <person name="Gowin J."/>
            <person name="Greiner C."/>
            <person name="Han Y."/>
            <person name="Hu H."/>
            <person name="Hughes D.S.T."/>
            <person name="Huylmans A.-K."/>
            <person name="Kemena C."/>
            <person name="Kremer L.P.M."/>
            <person name="Lee S.L."/>
            <person name="Lopez-Ezquerra A."/>
            <person name="Mallet L."/>
            <person name="Monroy-Kuhn J.M."/>
            <person name="Moser A."/>
            <person name="Murali S.C."/>
            <person name="Muzny D.M."/>
            <person name="Otani S."/>
            <person name="Piulachs M.-D."/>
            <person name="Poelchau M."/>
            <person name="Qu J."/>
            <person name="Schaub F."/>
            <person name="Wada-Katsumata A."/>
            <person name="Worley K.C."/>
            <person name="Xie Q."/>
            <person name="Ylla G."/>
            <person name="Poulsen M."/>
            <person name="Gibbs R.A."/>
            <person name="Schal C."/>
            <person name="Richards S."/>
            <person name="Belles X."/>
            <person name="Korb J."/>
            <person name="Bornberg-Bauer E."/>
        </authorList>
    </citation>
    <scope>NUCLEOTIDE SEQUENCE [LARGE SCALE GENOMIC DNA]</scope>
    <source>
        <tissue evidence="1">Whole body</tissue>
    </source>
</reference>
<sequence length="111" mass="12767">MNSQNNKIWSSENPHVLHEKPLHCQKIGVRCAVSRHRIVGPIIFETTENSPVYQDIITQFIALLEVDERECWLQQGGATCHTPNETMQFLREFFGDLLISKGLWLLCSTDL</sequence>
<dbReference type="InterPro" id="IPR036397">
    <property type="entry name" value="RNaseH_sf"/>
</dbReference>
<keyword evidence="2" id="KW-1185">Reference proteome</keyword>
<dbReference type="InParanoid" id="A0A2J7RE95"/>
<dbReference type="AlphaFoldDB" id="A0A2J7RE95"/>
<evidence type="ECO:0000313" key="1">
    <source>
        <dbReference type="EMBL" id="PNF39138.1"/>
    </source>
</evidence>
<comment type="caution">
    <text evidence="1">The sequence shown here is derived from an EMBL/GenBank/DDBJ whole genome shotgun (WGS) entry which is preliminary data.</text>
</comment>
<organism evidence="1 2">
    <name type="scientific">Cryptotermes secundus</name>
    <dbReference type="NCBI Taxonomy" id="105785"/>
    <lineage>
        <taxon>Eukaryota</taxon>
        <taxon>Metazoa</taxon>
        <taxon>Ecdysozoa</taxon>
        <taxon>Arthropoda</taxon>
        <taxon>Hexapoda</taxon>
        <taxon>Insecta</taxon>
        <taxon>Pterygota</taxon>
        <taxon>Neoptera</taxon>
        <taxon>Polyneoptera</taxon>
        <taxon>Dictyoptera</taxon>
        <taxon>Blattodea</taxon>
        <taxon>Blattoidea</taxon>
        <taxon>Termitoidae</taxon>
        <taxon>Kalotermitidae</taxon>
        <taxon>Cryptotermitinae</taxon>
        <taxon>Cryptotermes</taxon>
    </lineage>
</organism>
<dbReference type="OrthoDB" id="10007415at2759"/>
<dbReference type="Gene3D" id="3.30.420.10">
    <property type="entry name" value="Ribonuclease H-like superfamily/Ribonuclease H"/>
    <property type="match status" value="1"/>
</dbReference>
<dbReference type="PANTHER" id="PTHR47326:SF1">
    <property type="entry name" value="HTH PSQ-TYPE DOMAIN-CONTAINING PROTEIN"/>
    <property type="match status" value="1"/>
</dbReference>
<accession>A0A2J7RE95</accession>
<protein>
    <recommendedName>
        <fullName evidence="3">Tc1-like transposase DDE domain-containing protein</fullName>
    </recommendedName>
</protein>